<gene>
    <name evidence="1" type="ORF">KPL27_11195</name>
</gene>
<dbReference type="Proteomes" id="UP000740830">
    <property type="component" value="Unassembled WGS sequence"/>
</dbReference>
<sequence>MINILTLLEKLEQAVKNKDINSPFTTEDLKKWIKTCAIINDDTISNYSDKYIEGFLSSSTIGSTATKTDEKLRKLGTKPESYEF</sequence>
<dbReference type="EMBL" id="JAHLDG010000018">
    <property type="protein sequence ID" value="MBU3220648.1"/>
    <property type="molecule type" value="Genomic_DNA"/>
</dbReference>
<evidence type="ECO:0000313" key="2">
    <source>
        <dbReference type="Proteomes" id="UP000740830"/>
    </source>
</evidence>
<accession>A0ABS6C590</accession>
<keyword evidence="2" id="KW-1185">Reference proteome</keyword>
<evidence type="ECO:0000313" key="1">
    <source>
        <dbReference type="EMBL" id="MBU3220648.1"/>
    </source>
</evidence>
<name>A0ABS6C590_9CLOT</name>
<protein>
    <submittedName>
        <fullName evidence="1">Uncharacterized protein</fullName>
    </submittedName>
</protein>
<organism evidence="1 2">
    <name type="scientific">Clostridium algidicarnis</name>
    <dbReference type="NCBI Taxonomy" id="37659"/>
    <lineage>
        <taxon>Bacteria</taxon>
        <taxon>Bacillati</taxon>
        <taxon>Bacillota</taxon>
        <taxon>Clostridia</taxon>
        <taxon>Eubacteriales</taxon>
        <taxon>Clostridiaceae</taxon>
        <taxon>Clostridium</taxon>
    </lineage>
</organism>
<proteinExistence type="predicted"/>
<comment type="caution">
    <text evidence="1">The sequence shown here is derived from an EMBL/GenBank/DDBJ whole genome shotgun (WGS) entry which is preliminary data.</text>
</comment>
<reference evidence="1 2" key="1">
    <citation type="submission" date="2021-06" db="EMBL/GenBank/DDBJ databases">
        <title>Clostridia strains as spoilage organisms.</title>
        <authorList>
            <person name="Wambui J."/>
            <person name="Stephan R."/>
            <person name="Stevens M.J.A."/>
        </authorList>
    </citation>
    <scope>NUCLEOTIDE SEQUENCE [LARGE SCALE GENOMIC DNA]</scope>
    <source>
        <strain evidence="1 2">CM013</strain>
    </source>
</reference>
<dbReference type="RefSeq" id="WP_216132495.1">
    <property type="nucleotide sequence ID" value="NZ_JAHLDG010000018.1"/>
</dbReference>